<evidence type="ECO:0000256" key="4">
    <source>
        <dbReference type="ARBA" id="ARBA00023163"/>
    </source>
</evidence>
<dbReference type="InterPro" id="IPR000843">
    <property type="entry name" value="HTH_LacI"/>
</dbReference>
<dbReference type="SUPFAM" id="SSF53822">
    <property type="entry name" value="Periplasmic binding protein-like I"/>
    <property type="match status" value="1"/>
</dbReference>
<accession>A0A6J4QM24</accession>
<dbReference type="AlphaFoldDB" id="A0A6J4QM24"/>
<dbReference type="Gene3D" id="1.10.260.40">
    <property type="entry name" value="lambda repressor-like DNA-binding domains"/>
    <property type="match status" value="1"/>
</dbReference>
<keyword evidence="2" id="KW-0805">Transcription regulation</keyword>
<dbReference type="PRINTS" id="PR00036">
    <property type="entry name" value="HTHLACI"/>
</dbReference>
<dbReference type="GO" id="GO:0000976">
    <property type="term" value="F:transcription cis-regulatory region binding"/>
    <property type="evidence" value="ECO:0007669"/>
    <property type="project" value="TreeGrafter"/>
</dbReference>
<protein>
    <submittedName>
        <fullName evidence="6">Ribose operon repressor</fullName>
    </submittedName>
</protein>
<keyword evidence="4" id="KW-0804">Transcription</keyword>
<evidence type="ECO:0000256" key="1">
    <source>
        <dbReference type="ARBA" id="ARBA00022491"/>
    </source>
</evidence>
<dbReference type="PANTHER" id="PTHR30146:SF148">
    <property type="entry name" value="HTH-TYPE TRANSCRIPTIONAL REPRESSOR PURR-RELATED"/>
    <property type="match status" value="1"/>
</dbReference>
<dbReference type="InterPro" id="IPR001761">
    <property type="entry name" value="Peripla_BP/Lac1_sug-bd_dom"/>
</dbReference>
<keyword evidence="3" id="KW-0238">DNA-binding</keyword>
<evidence type="ECO:0000259" key="5">
    <source>
        <dbReference type="PROSITE" id="PS50932"/>
    </source>
</evidence>
<proteinExistence type="predicted"/>
<dbReference type="SMART" id="SM00354">
    <property type="entry name" value="HTH_LACI"/>
    <property type="match status" value="1"/>
</dbReference>
<dbReference type="InterPro" id="IPR028082">
    <property type="entry name" value="Peripla_BP_I"/>
</dbReference>
<dbReference type="CDD" id="cd01392">
    <property type="entry name" value="HTH_LacI"/>
    <property type="match status" value="1"/>
</dbReference>
<dbReference type="PANTHER" id="PTHR30146">
    <property type="entry name" value="LACI-RELATED TRANSCRIPTIONAL REPRESSOR"/>
    <property type="match status" value="1"/>
</dbReference>
<keyword evidence="1" id="KW-0678">Repressor</keyword>
<reference evidence="6" key="1">
    <citation type="submission" date="2020-02" db="EMBL/GenBank/DDBJ databases">
        <authorList>
            <person name="Meier V. D."/>
        </authorList>
    </citation>
    <scope>NUCLEOTIDE SEQUENCE</scope>
    <source>
        <strain evidence="6">AVDCRST_MAG02</strain>
    </source>
</reference>
<gene>
    <name evidence="6" type="ORF">AVDCRST_MAG02-648</name>
</gene>
<dbReference type="CDD" id="cd06267">
    <property type="entry name" value="PBP1_LacI_sugar_binding-like"/>
    <property type="match status" value="1"/>
</dbReference>
<dbReference type="InterPro" id="IPR010982">
    <property type="entry name" value="Lambda_DNA-bd_dom_sf"/>
</dbReference>
<dbReference type="GO" id="GO:0003700">
    <property type="term" value="F:DNA-binding transcription factor activity"/>
    <property type="evidence" value="ECO:0007669"/>
    <property type="project" value="TreeGrafter"/>
</dbReference>
<dbReference type="PROSITE" id="PS00356">
    <property type="entry name" value="HTH_LACI_1"/>
    <property type="match status" value="1"/>
</dbReference>
<feature type="domain" description="HTH lacI-type" evidence="5">
    <location>
        <begin position="3"/>
        <end position="57"/>
    </location>
</feature>
<name>A0A6J4QM24_9ACTN</name>
<dbReference type="SUPFAM" id="SSF47413">
    <property type="entry name" value="lambda repressor-like DNA-binding domains"/>
    <property type="match status" value="1"/>
</dbReference>
<evidence type="ECO:0000256" key="3">
    <source>
        <dbReference type="ARBA" id="ARBA00023125"/>
    </source>
</evidence>
<dbReference type="EMBL" id="CADCVH010000020">
    <property type="protein sequence ID" value="CAA9448481.1"/>
    <property type="molecule type" value="Genomic_DNA"/>
</dbReference>
<organism evidence="6">
    <name type="scientific">uncultured Rubrobacteraceae bacterium</name>
    <dbReference type="NCBI Taxonomy" id="349277"/>
    <lineage>
        <taxon>Bacteria</taxon>
        <taxon>Bacillati</taxon>
        <taxon>Actinomycetota</taxon>
        <taxon>Rubrobacteria</taxon>
        <taxon>Rubrobacterales</taxon>
        <taxon>Rubrobacteraceae</taxon>
        <taxon>environmental samples</taxon>
    </lineage>
</organism>
<dbReference type="Pfam" id="PF00532">
    <property type="entry name" value="Peripla_BP_1"/>
    <property type="match status" value="1"/>
</dbReference>
<evidence type="ECO:0000313" key="6">
    <source>
        <dbReference type="EMBL" id="CAA9448481.1"/>
    </source>
</evidence>
<dbReference type="Pfam" id="PF00356">
    <property type="entry name" value="LacI"/>
    <property type="match status" value="1"/>
</dbReference>
<dbReference type="Gene3D" id="3.40.50.2300">
    <property type="match status" value="2"/>
</dbReference>
<evidence type="ECO:0000256" key="2">
    <source>
        <dbReference type="ARBA" id="ARBA00023015"/>
    </source>
</evidence>
<dbReference type="PROSITE" id="PS50932">
    <property type="entry name" value="HTH_LACI_2"/>
    <property type="match status" value="1"/>
</dbReference>
<sequence length="336" mass="36448">MSVTIKDVALEAGVSTATVSRVLSGKDTVSMRMRDRVLSSVEGLGYRPNALARSLREETSKTLGLVVSNVMNPFFTAVARAVEDAASEKGYSVILCNADESPDKEASYLDVLFQKRVDGLIISPARTSSPQLQSFVSSGVPVVFVDRTIEDLGIPTVRVDGRKAIEELVEHLLKLGHERLAVISGPPETVPGGDRLKAFLACAAERGAEIPEEYVRFGDFRRESGRQAMRELLRLRCPPTAVFAANNLMCLGALQAVKETDVRVPEDVSIASFDDIVWFELTQPPVTAIAQPVRELGNATAEMLLGMIEKAREPESLIIEAELIVRDSCGPPPASQ</sequence>